<comment type="caution">
    <text evidence="1">The sequence shown here is derived from an EMBL/GenBank/DDBJ whole genome shotgun (WGS) entry which is preliminary data.</text>
</comment>
<accession>A0ACB7EQW6</accession>
<organism evidence="1 2">
    <name type="scientific">Nibea albiflora</name>
    <name type="common">Yellow drum</name>
    <name type="synonym">Corvina albiflora</name>
    <dbReference type="NCBI Taxonomy" id="240163"/>
    <lineage>
        <taxon>Eukaryota</taxon>
        <taxon>Metazoa</taxon>
        <taxon>Chordata</taxon>
        <taxon>Craniata</taxon>
        <taxon>Vertebrata</taxon>
        <taxon>Euteleostomi</taxon>
        <taxon>Actinopterygii</taxon>
        <taxon>Neopterygii</taxon>
        <taxon>Teleostei</taxon>
        <taxon>Neoteleostei</taxon>
        <taxon>Acanthomorphata</taxon>
        <taxon>Eupercaria</taxon>
        <taxon>Sciaenidae</taxon>
        <taxon>Nibea</taxon>
    </lineage>
</organism>
<name>A0ACB7EQW6_NIBAL</name>
<feature type="non-terminal residue" evidence="1">
    <location>
        <position position="1"/>
    </location>
</feature>
<evidence type="ECO:0000313" key="1">
    <source>
        <dbReference type="EMBL" id="KAG8004339.1"/>
    </source>
</evidence>
<gene>
    <name evidence="1" type="ORF">GBF38_009292</name>
</gene>
<proteinExistence type="predicted"/>
<evidence type="ECO:0000313" key="2">
    <source>
        <dbReference type="Proteomes" id="UP000805704"/>
    </source>
</evidence>
<protein>
    <submittedName>
        <fullName evidence="1">Uncharacterized protein</fullName>
    </submittedName>
</protein>
<keyword evidence="2" id="KW-1185">Reference proteome</keyword>
<sequence length="82" mass="9300">SSQTWGAVEIVEFENRDGDSPLRGITAAPLSEELRGELSSPPVIRSEDVSHGPEESCRRGRRRTHADGVVIAWRRRRYRDVE</sequence>
<dbReference type="EMBL" id="CM024791">
    <property type="protein sequence ID" value="KAG8004339.1"/>
    <property type="molecule type" value="Genomic_DNA"/>
</dbReference>
<reference evidence="1" key="1">
    <citation type="submission" date="2020-04" db="EMBL/GenBank/DDBJ databases">
        <title>A chromosome-scale assembly and high-density genetic map of the yellow drum (Nibea albiflora) genome.</title>
        <authorList>
            <person name="Xu D."/>
            <person name="Zhang W."/>
            <person name="Chen R."/>
            <person name="Tan P."/>
            <person name="Wang L."/>
            <person name="Song H."/>
            <person name="Tian L."/>
            <person name="Zhu Q."/>
            <person name="Wang B."/>
        </authorList>
    </citation>
    <scope>NUCLEOTIDE SEQUENCE</scope>
    <source>
        <strain evidence="1">ZJHYS-2018</strain>
    </source>
</reference>
<dbReference type="Proteomes" id="UP000805704">
    <property type="component" value="Chromosome 3"/>
</dbReference>